<evidence type="ECO:0000313" key="2">
    <source>
        <dbReference type="Proteomes" id="UP000255355"/>
    </source>
</evidence>
<sequence>MHSLAIHQLDALNMQRTHQAPKVPFTVAESHTIMQFHVACRAKHCPRKAAALQTLAEAGRLVPSTTKPR</sequence>
<accession>A0A370HA65</accession>
<gene>
    <name evidence="1" type="ORF">DFR68_103715</name>
</gene>
<protein>
    <submittedName>
        <fullName evidence="1">Uncharacterized protein</fullName>
    </submittedName>
</protein>
<dbReference type="STRING" id="1210089.GCA_001613165_00115"/>
<evidence type="ECO:0000313" key="1">
    <source>
        <dbReference type="EMBL" id="RDI53326.1"/>
    </source>
</evidence>
<dbReference type="AlphaFoldDB" id="A0A370HA65"/>
<proteinExistence type="predicted"/>
<dbReference type="EMBL" id="QQAZ01000003">
    <property type="protein sequence ID" value="RDI53326.1"/>
    <property type="molecule type" value="Genomic_DNA"/>
</dbReference>
<dbReference type="Proteomes" id="UP000255355">
    <property type="component" value="Unassembled WGS sequence"/>
</dbReference>
<keyword evidence="2" id="KW-1185">Reference proteome</keyword>
<name>A0A370HA65_9NOCA</name>
<comment type="caution">
    <text evidence="1">The sequence shown here is derived from an EMBL/GenBank/DDBJ whole genome shotgun (WGS) entry which is preliminary data.</text>
</comment>
<organism evidence="1 2">
    <name type="scientific">Nocardia mexicana</name>
    <dbReference type="NCBI Taxonomy" id="279262"/>
    <lineage>
        <taxon>Bacteria</taxon>
        <taxon>Bacillati</taxon>
        <taxon>Actinomycetota</taxon>
        <taxon>Actinomycetes</taxon>
        <taxon>Mycobacteriales</taxon>
        <taxon>Nocardiaceae</taxon>
        <taxon>Nocardia</taxon>
    </lineage>
</organism>
<reference evidence="1 2" key="1">
    <citation type="submission" date="2018-07" db="EMBL/GenBank/DDBJ databases">
        <title>Genomic Encyclopedia of Type Strains, Phase IV (KMG-IV): sequencing the most valuable type-strain genomes for metagenomic binning, comparative biology and taxonomic classification.</title>
        <authorList>
            <person name="Goeker M."/>
        </authorList>
    </citation>
    <scope>NUCLEOTIDE SEQUENCE [LARGE SCALE GENOMIC DNA]</scope>
    <source>
        <strain evidence="1 2">DSM 44952</strain>
    </source>
</reference>